<protein>
    <submittedName>
        <fullName evidence="2">Uncharacterized protein</fullName>
    </submittedName>
</protein>
<accession>K2SGX5</accession>
<dbReference type="InParanoid" id="K2SGX5"/>
<name>K2SGX5_MACPH</name>
<keyword evidence="1" id="KW-1133">Transmembrane helix</keyword>
<dbReference type="HOGENOM" id="CLU_1378362_0_0_1"/>
<feature type="transmembrane region" description="Helical" evidence="1">
    <location>
        <begin position="16"/>
        <end position="41"/>
    </location>
</feature>
<keyword evidence="1" id="KW-0472">Membrane</keyword>
<reference evidence="2 3" key="1">
    <citation type="journal article" date="2012" name="BMC Genomics">
        <title>Tools to kill: Genome of one of the most destructive plant pathogenic fungi Macrophomina phaseolina.</title>
        <authorList>
            <person name="Islam M.S."/>
            <person name="Haque M.S."/>
            <person name="Islam M.M."/>
            <person name="Emdad E.M."/>
            <person name="Halim A."/>
            <person name="Hossen Q.M.M."/>
            <person name="Hossain M.Z."/>
            <person name="Ahmed B."/>
            <person name="Rahim S."/>
            <person name="Rahman M.S."/>
            <person name="Alam M.M."/>
            <person name="Hou S."/>
            <person name="Wan X."/>
            <person name="Saito J.A."/>
            <person name="Alam M."/>
        </authorList>
    </citation>
    <scope>NUCLEOTIDE SEQUENCE [LARGE SCALE GENOMIC DNA]</scope>
    <source>
        <strain evidence="2 3">MS6</strain>
    </source>
</reference>
<dbReference type="VEuPathDB" id="FungiDB:MPH_00939"/>
<sequence>MSCHLMPQILHCSRNLHFLIMQLPVCAYFILLALSAASFVVHQSDDLNDDIGGFRNYTGKFRAFGIPTRLSCDDQKVKVDGHCLEEATKRNIDIDPVAPRTRDYDILEHSPICKSMDFPLHQVCKDTRLLPTRKRCRGLREENHHREVFFATRVCKSTLGGTSRPKLLIIARTQILKTIAQRFSQIRIAIGSRFDPKY</sequence>
<dbReference type="Proteomes" id="UP000007129">
    <property type="component" value="Unassembled WGS sequence"/>
</dbReference>
<evidence type="ECO:0000313" key="3">
    <source>
        <dbReference type="Proteomes" id="UP000007129"/>
    </source>
</evidence>
<keyword evidence="1" id="KW-0812">Transmembrane</keyword>
<evidence type="ECO:0000256" key="1">
    <source>
        <dbReference type="SAM" id="Phobius"/>
    </source>
</evidence>
<dbReference type="AlphaFoldDB" id="K2SGX5"/>
<proteinExistence type="predicted"/>
<comment type="caution">
    <text evidence="2">The sequence shown here is derived from an EMBL/GenBank/DDBJ whole genome shotgun (WGS) entry which is preliminary data.</text>
</comment>
<organism evidence="2 3">
    <name type="scientific">Macrophomina phaseolina (strain MS6)</name>
    <name type="common">Charcoal rot fungus</name>
    <dbReference type="NCBI Taxonomy" id="1126212"/>
    <lineage>
        <taxon>Eukaryota</taxon>
        <taxon>Fungi</taxon>
        <taxon>Dikarya</taxon>
        <taxon>Ascomycota</taxon>
        <taxon>Pezizomycotina</taxon>
        <taxon>Dothideomycetes</taxon>
        <taxon>Dothideomycetes incertae sedis</taxon>
        <taxon>Botryosphaeriales</taxon>
        <taxon>Botryosphaeriaceae</taxon>
        <taxon>Macrophomina</taxon>
    </lineage>
</organism>
<gene>
    <name evidence="2" type="ORF">MPH_00939</name>
</gene>
<evidence type="ECO:0000313" key="2">
    <source>
        <dbReference type="EMBL" id="EKG21719.1"/>
    </source>
</evidence>
<dbReference type="EMBL" id="AHHD01000039">
    <property type="protein sequence ID" value="EKG21719.1"/>
    <property type="molecule type" value="Genomic_DNA"/>
</dbReference>